<keyword evidence="3" id="KW-0645">Protease</keyword>
<dbReference type="Proteomes" id="UP000301475">
    <property type="component" value="Chromosome"/>
</dbReference>
<dbReference type="OrthoDB" id="1819587at2"/>
<feature type="transmembrane region" description="Helical" evidence="1">
    <location>
        <begin position="61"/>
        <end position="84"/>
    </location>
</feature>
<evidence type="ECO:0000256" key="1">
    <source>
        <dbReference type="SAM" id="Phobius"/>
    </source>
</evidence>
<keyword evidence="1" id="KW-1133">Transmembrane helix</keyword>
<feature type="domain" description="CAAX prenyl protease 2/Lysostaphin resistance protein A-like" evidence="2">
    <location>
        <begin position="59"/>
        <end position="153"/>
    </location>
</feature>
<dbReference type="KEGG" id="ruj:E5Z56_09745"/>
<reference evidence="3 4" key="1">
    <citation type="submission" date="2019-04" db="EMBL/GenBank/DDBJ databases">
        <authorList>
            <person name="Embree M."/>
            <person name="Gaffney J.R."/>
        </authorList>
    </citation>
    <scope>NUCLEOTIDE SEQUENCE [LARGE SCALE GENOMIC DNA]</scope>
    <source>
        <strain evidence="3 4">JE7A12</strain>
    </source>
</reference>
<keyword evidence="1" id="KW-0472">Membrane</keyword>
<dbReference type="GO" id="GO:0006508">
    <property type="term" value="P:proteolysis"/>
    <property type="evidence" value="ECO:0007669"/>
    <property type="project" value="UniProtKB-KW"/>
</dbReference>
<proteinExistence type="predicted"/>
<keyword evidence="3" id="KW-0482">Metalloprotease</keyword>
<dbReference type="AlphaFoldDB" id="A0A4P8XXW5"/>
<feature type="transmembrane region" description="Helical" evidence="1">
    <location>
        <begin position="118"/>
        <end position="134"/>
    </location>
</feature>
<protein>
    <submittedName>
        <fullName evidence="3">CPBP family intramembrane metalloprotease</fullName>
    </submittedName>
</protein>
<feature type="transmembrane region" description="Helical" evidence="1">
    <location>
        <begin position="141"/>
        <end position="161"/>
    </location>
</feature>
<dbReference type="Pfam" id="PF02517">
    <property type="entry name" value="Rce1-like"/>
    <property type="match status" value="1"/>
</dbReference>
<accession>A0A4P8XXW5</accession>
<keyword evidence="1" id="KW-0812">Transmembrane</keyword>
<feature type="transmembrane region" description="Helical" evidence="1">
    <location>
        <begin position="96"/>
        <end position="112"/>
    </location>
</feature>
<dbReference type="GO" id="GO:0080120">
    <property type="term" value="P:CAAX-box protein maturation"/>
    <property type="evidence" value="ECO:0007669"/>
    <property type="project" value="UniProtKB-ARBA"/>
</dbReference>
<name>A0A4P8XXW5_9FIRM</name>
<evidence type="ECO:0000313" key="4">
    <source>
        <dbReference type="Proteomes" id="UP000301475"/>
    </source>
</evidence>
<evidence type="ECO:0000313" key="3">
    <source>
        <dbReference type="EMBL" id="QCT08031.1"/>
    </source>
</evidence>
<dbReference type="EMBL" id="CP039381">
    <property type="protein sequence ID" value="QCT08031.1"/>
    <property type="molecule type" value="Genomic_DNA"/>
</dbReference>
<evidence type="ECO:0000259" key="2">
    <source>
        <dbReference type="Pfam" id="PF02517"/>
    </source>
</evidence>
<dbReference type="PANTHER" id="PTHR39430">
    <property type="entry name" value="MEMBRANE-ASSOCIATED PROTEASE-RELATED"/>
    <property type="match status" value="1"/>
</dbReference>
<gene>
    <name evidence="3" type="ORF">E5Z56_09745</name>
</gene>
<dbReference type="GO" id="GO:0008237">
    <property type="term" value="F:metallopeptidase activity"/>
    <property type="evidence" value="ECO:0007669"/>
    <property type="project" value="UniProtKB-KW"/>
</dbReference>
<dbReference type="InterPro" id="IPR003675">
    <property type="entry name" value="Rce1/LyrA-like_dom"/>
</dbReference>
<feature type="transmembrane region" description="Helical" evidence="1">
    <location>
        <begin position="20"/>
        <end position="41"/>
    </location>
</feature>
<keyword evidence="4" id="KW-1185">Reference proteome</keyword>
<keyword evidence="3" id="KW-0378">Hydrolase</keyword>
<dbReference type="GO" id="GO:0004175">
    <property type="term" value="F:endopeptidase activity"/>
    <property type="evidence" value="ECO:0007669"/>
    <property type="project" value="UniProtKB-ARBA"/>
</dbReference>
<dbReference type="PANTHER" id="PTHR39430:SF1">
    <property type="entry name" value="PROTEASE"/>
    <property type="match status" value="1"/>
</dbReference>
<sequence length="163" mass="18441">MFVSKDRLLDYGFEKDKIGIQLAIGVGLGIAMSLILTLIPHLVGFGNYVDSGKRYEYLWQFIYEFVYCILAVGAVEEFVFRGLIYTKAKQIIQKDWFAAVISSVLFGIFHILRGDAVQMIMTVLMGALFCLFRLKIKRCSTLSLIIAHGVYDALITVWVSLLL</sequence>
<organism evidence="3 4">
    <name type="scientific">Ruminococcus bovis</name>
    <dbReference type="NCBI Taxonomy" id="2564099"/>
    <lineage>
        <taxon>Bacteria</taxon>
        <taxon>Bacillati</taxon>
        <taxon>Bacillota</taxon>
        <taxon>Clostridia</taxon>
        <taxon>Eubacteriales</taxon>
        <taxon>Oscillospiraceae</taxon>
        <taxon>Ruminococcus</taxon>
    </lineage>
</organism>